<dbReference type="EMBL" id="CM037618">
    <property type="protein sequence ID" value="KAH8000371.1"/>
    <property type="molecule type" value="Genomic_DNA"/>
</dbReference>
<keyword evidence="2" id="KW-1185">Reference proteome</keyword>
<evidence type="ECO:0000313" key="1">
    <source>
        <dbReference type="EMBL" id="KAH8000371.1"/>
    </source>
</evidence>
<reference evidence="1" key="1">
    <citation type="submission" date="2021-08" db="EMBL/GenBank/DDBJ databases">
        <title>The first chromosome-level gecko genome reveals the dynamic sex chromosomes of Neotropical dwarf geckos (Sphaerodactylidae: Sphaerodactylus).</title>
        <authorList>
            <person name="Pinto B.J."/>
            <person name="Keating S.E."/>
            <person name="Gamble T."/>
        </authorList>
    </citation>
    <scope>NUCLEOTIDE SEQUENCE</scope>
    <source>
        <strain evidence="1">TG3544</strain>
    </source>
</reference>
<comment type="caution">
    <text evidence="1">The sequence shown here is derived from an EMBL/GenBank/DDBJ whole genome shotgun (WGS) entry which is preliminary data.</text>
</comment>
<sequence>MKGHGRKIKAIVATSFIGGVFKKKIDYTLLYCNFKLEIFSFSRLTAHYCKYKLSLHLALLLMQVLCSSSVSTLAPNCRSCCAKAEYRCLTDPQDLYHVANGCYSKLWHANS</sequence>
<organism evidence="1 2">
    <name type="scientific">Sphaerodactylus townsendi</name>
    <dbReference type="NCBI Taxonomy" id="933632"/>
    <lineage>
        <taxon>Eukaryota</taxon>
        <taxon>Metazoa</taxon>
        <taxon>Chordata</taxon>
        <taxon>Craniata</taxon>
        <taxon>Vertebrata</taxon>
        <taxon>Euteleostomi</taxon>
        <taxon>Lepidosauria</taxon>
        <taxon>Squamata</taxon>
        <taxon>Bifurcata</taxon>
        <taxon>Gekkota</taxon>
        <taxon>Sphaerodactylidae</taxon>
        <taxon>Sphaerodactylus</taxon>
    </lineage>
</organism>
<proteinExistence type="predicted"/>
<gene>
    <name evidence="1" type="ORF">K3G42_024773</name>
</gene>
<name>A0ACB8F614_9SAUR</name>
<dbReference type="Proteomes" id="UP000827872">
    <property type="component" value="Linkage Group LG05"/>
</dbReference>
<protein>
    <submittedName>
        <fullName evidence="1">Uncharacterized protein</fullName>
    </submittedName>
</protein>
<evidence type="ECO:0000313" key="2">
    <source>
        <dbReference type="Proteomes" id="UP000827872"/>
    </source>
</evidence>
<accession>A0ACB8F614</accession>